<dbReference type="CDD" id="cd00056">
    <property type="entry name" value="ENDO3c"/>
    <property type="match status" value="1"/>
</dbReference>
<sequence length="216" mass="24330">MNHRRVIPKIYARLLAAHGPQHWWPGETPFEIMVGAVLTQNTAWVNVERAIANLKRGDALSPEAIVAVHPRRLAAWLKPSGYFNVKAKRLRAFCRWLIAQGGLEPLARRPTGELRRALLAVHGIGPETADDILLYAFGRPVFVIDAYTRRIFRRLGLVAGTEDYETLRALFEEALGPETPVYNEYHGLIVRHGKDVCRTVPRCGDCCLAMQCRRVG</sequence>
<keyword evidence="2" id="KW-0479">Metal-binding</keyword>
<proteinExistence type="predicted"/>
<gene>
    <name evidence="6" type="ORF">SVA_1202</name>
</gene>
<accession>A0A1B4VDD5</accession>
<dbReference type="EMBL" id="AP014936">
    <property type="protein sequence ID" value="BAU47777.1"/>
    <property type="molecule type" value="Genomic_DNA"/>
</dbReference>
<evidence type="ECO:0000256" key="4">
    <source>
        <dbReference type="ARBA" id="ARBA00023014"/>
    </source>
</evidence>
<dbReference type="Proteomes" id="UP000218899">
    <property type="component" value="Chromosome"/>
</dbReference>
<reference evidence="6 7" key="1">
    <citation type="submission" date="2015-08" db="EMBL/GenBank/DDBJ databases">
        <title>Complete genome sequence of Sulfurifustis variabilis.</title>
        <authorList>
            <person name="Miura A."/>
            <person name="Kojima H."/>
            <person name="Fukui M."/>
        </authorList>
    </citation>
    <scope>NUCLEOTIDE SEQUENCE [LARGE SCALE GENOMIC DNA]</scope>
    <source>
        <strain evidence="7">skN76</strain>
    </source>
</reference>
<dbReference type="Gene3D" id="1.10.1670.10">
    <property type="entry name" value="Helix-hairpin-Helix base-excision DNA repair enzymes (C-terminal)"/>
    <property type="match status" value="1"/>
</dbReference>
<dbReference type="GO" id="GO:0051539">
    <property type="term" value="F:4 iron, 4 sulfur cluster binding"/>
    <property type="evidence" value="ECO:0007669"/>
    <property type="project" value="UniProtKB-KW"/>
</dbReference>
<name>A0A1B4VDD5_9GAMM</name>
<evidence type="ECO:0000256" key="3">
    <source>
        <dbReference type="ARBA" id="ARBA00023004"/>
    </source>
</evidence>
<dbReference type="InterPro" id="IPR003265">
    <property type="entry name" value="HhH-GPD_domain"/>
</dbReference>
<dbReference type="Pfam" id="PF00730">
    <property type="entry name" value="HhH-GPD"/>
    <property type="match status" value="1"/>
</dbReference>
<dbReference type="PANTHER" id="PTHR10359:SF19">
    <property type="entry name" value="DNA REPAIR GLYCOSYLASE MJ1434-RELATED"/>
    <property type="match status" value="1"/>
</dbReference>
<dbReference type="RefSeq" id="WP_096460153.1">
    <property type="nucleotide sequence ID" value="NZ_AP014936.1"/>
</dbReference>
<keyword evidence="3" id="KW-0408">Iron</keyword>
<dbReference type="GO" id="GO:0046872">
    <property type="term" value="F:metal ion binding"/>
    <property type="evidence" value="ECO:0007669"/>
    <property type="project" value="UniProtKB-KW"/>
</dbReference>
<keyword evidence="7" id="KW-1185">Reference proteome</keyword>
<evidence type="ECO:0000256" key="2">
    <source>
        <dbReference type="ARBA" id="ARBA00022723"/>
    </source>
</evidence>
<dbReference type="InterPro" id="IPR023170">
    <property type="entry name" value="HhH_base_excis_C"/>
</dbReference>
<keyword evidence="1" id="KW-0004">4Fe-4S</keyword>
<evidence type="ECO:0000313" key="6">
    <source>
        <dbReference type="EMBL" id="BAU47777.1"/>
    </source>
</evidence>
<dbReference type="SUPFAM" id="SSF48150">
    <property type="entry name" value="DNA-glycosylase"/>
    <property type="match status" value="1"/>
</dbReference>
<evidence type="ECO:0000259" key="5">
    <source>
        <dbReference type="SMART" id="SM00478"/>
    </source>
</evidence>
<dbReference type="GO" id="GO:0003824">
    <property type="term" value="F:catalytic activity"/>
    <property type="evidence" value="ECO:0007669"/>
    <property type="project" value="InterPro"/>
</dbReference>
<organism evidence="6 7">
    <name type="scientific">Sulfurifustis variabilis</name>
    <dbReference type="NCBI Taxonomy" id="1675686"/>
    <lineage>
        <taxon>Bacteria</taxon>
        <taxon>Pseudomonadati</taxon>
        <taxon>Pseudomonadota</taxon>
        <taxon>Gammaproteobacteria</taxon>
        <taxon>Acidiferrobacterales</taxon>
        <taxon>Acidiferrobacteraceae</taxon>
        <taxon>Sulfurifustis</taxon>
    </lineage>
</organism>
<feature type="domain" description="HhH-GPD" evidence="5">
    <location>
        <begin position="38"/>
        <end position="195"/>
    </location>
</feature>
<dbReference type="SMART" id="SM00478">
    <property type="entry name" value="ENDO3c"/>
    <property type="match status" value="1"/>
</dbReference>
<dbReference type="KEGG" id="sva:SVA_1202"/>
<dbReference type="GO" id="GO:0006284">
    <property type="term" value="P:base-excision repair"/>
    <property type="evidence" value="ECO:0007669"/>
    <property type="project" value="InterPro"/>
</dbReference>
<dbReference type="Gene3D" id="1.10.340.30">
    <property type="entry name" value="Hypothetical protein, domain 2"/>
    <property type="match status" value="1"/>
</dbReference>
<dbReference type="InterPro" id="IPR011257">
    <property type="entry name" value="DNA_glycosylase"/>
</dbReference>
<dbReference type="PIRSF" id="PIRSF001435">
    <property type="entry name" value="Nth"/>
    <property type="match status" value="1"/>
</dbReference>
<evidence type="ECO:0000313" key="7">
    <source>
        <dbReference type="Proteomes" id="UP000218899"/>
    </source>
</evidence>
<dbReference type="OrthoDB" id="9802365at2"/>
<protein>
    <submittedName>
        <fullName evidence="6">HhH-GPD family protein</fullName>
    </submittedName>
</protein>
<dbReference type="AlphaFoldDB" id="A0A1B4VDD5"/>
<keyword evidence="4" id="KW-0411">Iron-sulfur</keyword>
<dbReference type="PANTHER" id="PTHR10359">
    <property type="entry name" value="A/G-SPECIFIC ADENINE GLYCOSYLASE/ENDONUCLEASE III"/>
    <property type="match status" value="1"/>
</dbReference>
<evidence type="ECO:0000256" key="1">
    <source>
        <dbReference type="ARBA" id="ARBA00022485"/>
    </source>
</evidence>